<accession>A0A8S5PF84</accession>
<evidence type="ECO:0000313" key="1">
    <source>
        <dbReference type="EMBL" id="DAE05320.1"/>
    </source>
</evidence>
<sequence length="95" mass="11557">MKTKEIKLGCIIVKNGIYIDTWHDIESLDEFQEGYIIVHNKKIFLFRRDEGYRVNEFWDTPDLFIRHQQQQHVIDSLIDKTYEEITKELKKLDEN</sequence>
<organism evidence="1">
    <name type="scientific">Siphoviridae sp. ctWKa2</name>
    <dbReference type="NCBI Taxonomy" id="2825537"/>
    <lineage>
        <taxon>Viruses</taxon>
        <taxon>Duplodnaviria</taxon>
        <taxon>Heunggongvirae</taxon>
        <taxon>Uroviricota</taxon>
        <taxon>Caudoviricetes</taxon>
    </lineage>
</organism>
<protein>
    <submittedName>
        <fullName evidence="1">Uncharacterized protein</fullName>
    </submittedName>
</protein>
<reference evidence="1" key="1">
    <citation type="journal article" date="2021" name="Proc. Natl. Acad. Sci. U.S.A.">
        <title>A Catalog of Tens of Thousands of Viruses from Human Metagenomes Reveals Hidden Associations with Chronic Diseases.</title>
        <authorList>
            <person name="Tisza M.J."/>
            <person name="Buck C.B."/>
        </authorList>
    </citation>
    <scope>NUCLEOTIDE SEQUENCE</scope>
    <source>
        <strain evidence="1">CtWKa2</strain>
    </source>
</reference>
<name>A0A8S5PF84_9CAUD</name>
<proteinExistence type="predicted"/>
<dbReference type="EMBL" id="BK015407">
    <property type="protein sequence ID" value="DAE05320.1"/>
    <property type="molecule type" value="Genomic_DNA"/>
</dbReference>